<dbReference type="AlphaFoldDB" id="A0A3N6RXZ8"/>
<organism evidence="1">
    <name type="scientific">Brassica cretica</name>
    <name type="common">Mustard</name>
    <dbReference type="NCBI Taxonomy" id="69181"/>
    <lineage>
        <taxon>Eukaryota</taxon>
        <taxon>Viridiplantae</taxon>
        <taxon>Streptophyta</taxon>
        <taxon>Embryophyta</taxon>
        <taxon>Tracheophyta</taxon>
        <taxon>Spermatophyta</taxon>
        <taxon>Magnoliopsida</taxon>
        <taxon>eudicotyledons</taxon>
        <taxon>Gunneridae</taxon>
        <taxon>Pentapetalae</taxon>
        <taxon>rosids</taxon>
        <taxon>malvids</taxon>
        <taxon>Brassicales</taxon>
        <taxon>Brassicaceae</taxon>
        <taxon>Brassiceae</taxon>
        <taxon>Brassica</taxon>
    </lineage>
</organism>
<name>A0A3N6RXZ8_BRACR</name>
<gene>
    <name evidence="1" type="ORF">F2Q70_00038297</name>
</gene>
<protein>
    <submittedName>
        <fullName evidence="1">Uncharacterized protein</fullName>
    </submittedName>
</protein>
<sequence>MDKLKYGHRITHTARSLRSDQAPAKLGRYVATEHAHGSVATYQPSTNTAWSLRSDRAPAKLGRYVATELSQNVDTTRIHAFSSSL</sequence>
<accession>A0A3N6RXZ8</accession>
<comment type="caution">
    <text evidence="1">The sequence shown here is derived from an EMBL/GenBank/DDBJ whole genome shotgun (WGS) entry which is preliminary data.</text>
</comment>
<evidence type="ECO:0000313" key="1">
    <source>
        <dbReference type="EMBL" id="KAF2591440.1"/>
    </source>
</evidence>
<proteinExistence type="predicted"/>
<reference evidence="1" key="1">
    <citation type="submission" date="2019-12" db="EMBL/GenBank/DDBJ databases">
        <title>Genome sequencing and annotation of Brassica cretica.</title>
        <authorList>
            <person name="Studholme D.J."/>
            <person name="Sarris P.F."/>
        </authorList>
    </citation>
    <scope>NUCLEOTIDE SEQUENCE</scope>
    <source>
        <strain evidence="1">PFS-102/07</strain>
        <tissue evidence="1">Leaf</tissue>
    </source>
</reference>
<dbReference type="EMBL" id="QGKY02000190">
    <property type="protein sequence ID" value="KAF2591440.1"/>
    <property type="molecule type" value="Genomic_DNA"/>
</dbReference>